<dbReference type="RefSeq" id="WP_054875049.1">
    <property type="nucleotide sequence ID" value="NZ_LKET01000030.1"/>
</dbReference>
<reference evidence="5 6" key="1">
    <citation type="submission" date="2015-09" db="EMBL/GenBank/DDBJ databases">
        <title>Genome sequence of Oxobacter pfennigii DSM 3222.</title>
        <authorList>
            <person name="Poehlein A."/>
            <person name="Bengelsdorf F.R."/>
            <person name="Schiel-Bengelsdorf B."/>
            <person name="Duerre P."/>
            <person name="Daniel R."/>
        </authorList>
    </citation>
    <scope>NUCLEOTIDE SEQUENCE [LARGE SCALE GENOMIC DNA]</scope>
    <source>
        <strain evidence="5 6">DSM 3222</strain>
    </source>
</reference>
<dbReference type="GO" id="GO:0005524">
    <property type="term" value="F:ATP binding"/>
    <property type="evidence" value="ECO:0007669"/>
    <property type="project" value="UniProtKB-KW"/>
</dbReference>
<dbReference type="AlphaFoldDB" id="A0A0P8W8V4"/>
<dbReference type="PANTHER" id="PTHR42711">
    <property type="entry name" value="ABC TRANSPORTER ATP-BINDING PROTEIN"/>
    <property type="match status" value="1"/>
</dbReference>
<dbReference type="Gene3D" id="3.40.50.300">
    <property type="entry name" value="P-loop containing nucleotide triphosphate hydrolases"/>
    <property type="match status" value="1"/>
</dbReference>
<dbReference type="InterPro" id="IPR050763">
    <property type="entry name" value="ABC_transporter_ATP-binding"/>
</dbReference>
<dbReference type="OrthoDB" id="9804819at2"/>
<comment type="caution">
    <text evidence="5">The sequence shown here is derived from an EMBL/GenBank/DDBJ whole genome shotgun (WGS) entry which is preliminary data.</text>
</comment>
<dbReference type="PATRIC" id="fig|36849.3.peg.2034"/>
<keyword evidence="3 5" id="KW-0067">ATP-binding</keyword>
<evidence type="ECO:0000256" key="1">
    <source>
        <dbReference type="ARBA" id="ARBA00022448"/>
    </source>
</evidence>
<dbReference type="EC" id="3.6.3.-" evidence="5"/>
<dbReference type="PANTHER" id="PTHR42711:SF18">
    <property type="entry name" value="ABC TRANSPORTER, ATP-BINDING PROTEIN"/>
    <property type="match status" value="1"/>
</dbReference>
<dbReference type="Pfam" id="PF00005">
    <property type="entry name" value="ABC_tran"/>
    <property type="match status" value="1"/>
</dbReference>
<evidence type="ECO:0000256" key="2">
    <source>
        <dbReference type="ARBA" id="ARBA00022741"/>
    </source>
</evidence>
<proteinExistence type="predicted"/>
<dbReference type="GO" id="GO:0016887">
    <property type="term" value="F:ATP hydrolysis activity"/>
    <property type="evidence" value="ECO:0007669"/>
    <property type="project" value="InterPro"/>
</dbReference>
<dbReference type="PROSITE" id="PS00211">
    <property type="entry name" value="ABC_TRANSPORTER_1"/>
    <property type="match status" value="1"/>
</dbReference>
<dbReference type="SUPFAM" id="SSF52540">
    <property type="entry name" value="P-loop containing nucleoside triphosphate hydrolases"/>
    <property type="match status" value="1"/>
</dbReference>
<evidence type="ECO:0000313" key="5">
    <source>
        <dbReference type="EMBL" id="KPU44437.1"/>
    </source>
</evidence>
<dbReference type="InterPro" id="IPR003439">
    <property type="entry name" value="ABC_transporter-like_ATP-bd"/>
</dbReference>
<dbReference type="EMBL" id="LKET01000030">
    <property type="protein sequence ID" value="KPU44437.1"/>
    <property type="molecule type" value="Genomic_DNA"/>
</dbReference>
<keyword evidence="6" id="KW-1185">Reference proteome</keyword>
<evidence type="ECO:0000313" key="6">
    <source>
        <dbReference type="Proteomes" id="UP000050326"/>
    </source>
</evidence>
<evidence type="ECO:0000259" key="4">
    <source>
        <dbReference type="PROSITE" id="PS50893"/>
    </source>
</evidence>
<name>A0A0P8W8V4_9CLOT</name>
<organism evidence="5 6">
    <name type="scientific">Oxobacter pfennigii</name>
    <dbReference type="NCBI Taxonomy" id="36849"/>
    <lineage>
        <taxon>Bacteria</taxon>
        <taxon>Bacillati</taxon>
        <taxon>Bacillota</taxon>
        <taxon>Clostridia</taxon>
        <taxon>Eubacteriales</taxon>
        <taxon>Clostridiaceae</taxon>
        <taxon>Oxobacter</taxon>
    </lineage>
</organism>
<evidence type="ECO:0000256" key="3">
    <source>
        <dbReference type="ARBA" id="ARBA00022840"/>
    </source>
</evidence>
<dbReference type="CDD" id="cd03230">
    <property type="entry name" value="ABC_DR_subfamily_A"/>
    <property type="match status" value="1"/>
</dbReference>
<feature type="domain" description="ABC transporter" evidence="4">
    <location>
        <begin position="2"/>
        <end position="230"/>
    </location>
</feature>
<gene>
    <name evidence="5" type="ORF">OXPF_19310</name>
</gene>
<dbReference type="SMART" id="SM00382">
    <property type="entry name" value="AAA"/>
    <property type="match status" value="1"/>
</dbReference>
<protein>
    <submittedName>
        <fullName evidence="5">Fluoroquinolones export ATP-binding proteinc</fullName>
        <ecNumber evidence="5">3.6.3.-</ecNumber>
    </submittedName>
</protein>
<keyword evidence="5" id="KW-0378">Hydrolase</keyword>
<keyword evidence="2" id="KW-0547">Nucleotide-binding</keyword>
<dbReference type="PROSITE" id="PS50893">
    <property type="entry name" value="ABC_TRANSPORTER_2"/>
    <property type="match status" value="1"/>
</dbReference>
<dbReference type="InterPro" id="IPR017871">
    <property type="entry name" value="ABC_transporter-like_CS"/>
</dbReference>
<dbReference type="InterPro" id="IPR027417">
    <property type="entry name" value="P-loop_NTPase"/>
</dbReference>
<keyword evidence="1" id="KW-0813">Transport</keyword>
<accession>A0A0P8W8V4</accession>
<dbReference type="STRING" id="36849.OXPF_19310"/>
<sequence>MISVQNVFLKYPASKADTMRGISFDVKQGEIFGFLGPSGAGKSTLQKILTGVLRKYRGSVRVIDIEVKNRTNAFYENIGVDFEFPNFYGKFTALENLKYFASLYSAKTADPMMLLDRVGLLDDADKKVGNFSKGMKMRLGFVRCLIHNPKLLFLDEPTSGLDPANARILKNMILEQKKMGKTVILTTHNMHDAEELCDRVAFIADGKIKAMDTPHSLRKSGGDVKVEYSFTSDGREAKNTCLLAELGASADFQFALKYGTLTSIHSKEQTLEDVFITITGRCLQ</sequence>
<dbReference type="InterPro" id="IPR003593">
    <property type="entry name" value="AAA+_ATPase"/>
</dbReference>
<dbReference type="Proteomes" id="UP000050326">
    <property type="component" value="Unassembled WGS sequence"/>
</dbReference>